<feature type="chain" id="PRO_5019574732" evidence="1">
    <location>
        <begin position="28"/>
        <end position="569"/>
    </location>
</feature>
<sequence length="569" mass="62950">MKIAELKSMSRIMALTMMIIATFTACSDDDGEGNKPVVFPELKNINCAAGETAEISFETTADWELSSSAGWCKFQNGEFLESLIYGKAGKQTVTIATSADGQSHNEDAVAEITLKIGNESQIIYKVTRARKEYADLIVSDEAGNVYDKTHPLTIKGNTASSPVYTVIKAEAESGVKIGFTNPEWLSYTIDEKAGTYQFTFNTENTSGLNPKYPIAAGTYTLTFVTEDAATAQTDKVRKVEIPVVYEGLQRDAIAISPTYLNAMASVTGEELSDDTGIVENMQSTITAYNDEFQPVIFAATKSINDDGEIEFAYDFSSTVSWLHAVTGTGDNKDKVTVTVDSNRNTEERTATVMVFPKAVYDEIKSNWAGHLIDESTGDIKVSYANNIMTSITQEAWQEQGERIKFQALFMYAYDYDQTGFRNIKDFFEDAFVKFEDLKNSTGVDSYNVTDNNVWKASVPKSLLKKFDEMGEPGYGPGKLIFEAVDAATDQEITEKVSYENISSEKMAGQAWSQDALRLVRINGIGISFDNTSYETYDNGYQLVVKGENDEILALCIVEVYDDTQERTSF</sequence>
<reference evidence="2 3" key="1">
    <citation type="submission" date="2018-08" db="EMBL/GenBank/DDBJ databases">
        <title>A genome reference for cultivated species of the human gut microbiota.</title>
        <authorList>
            <person name="Zou Y."/>
            <person name="Xue W."/>
            <person name="Luo G."/>
        </authorList>
    </citation>
    <scope>NUCLEOTIDE SEQUENCE [LARGE SCALE GENOMIC DNA]</scope>
    <source>
        <strain evidence="2 3">AM25-16</strain>
    </source>
</reference>
<name>A0A414PUE6_BACSE</name>
<proteinExistence type="predicted"/>
<dbReference type="RefSeq" id="WP_118207419.1">
    <property type="nucleotide sequence ID" value="NZ_JAASHK010000012.1"/>
</dbReference>
<dbReference type="Proteomes" id="UP000283762">
    <property type="component" value="Unassembled WGS sequence"/>
</dbReference>
<evidence type="ECO:0000313" key="2">
    <source>
        <dbReference type="EMBL" id="RHF72091.1"/>
    </source>
</evidence>
<evidence type="ECO:0000256" key="1">
    <source>
        <dbReference type="SAM" id="SignalP"/>
    </source>
</evidence>
<dbReference type="Gene3D" id="2.60.40.10">
    <property type="entry name" value="Immunoglobulins"/>
    <property type="match status" value="2"/>
</dbReference>
<dbReference type="EMBL" id="QRHJ01000046">
    <property type="protein sequence ID" value="RHF72091.1"/>
    <property type="molecule type" value="Genomic_DNA"/>
</dbReference>
<gene>
    <name evidence="2" type="ORF">DW668_13905</name>
</gene>
<organism evidence="2 3">
    <name type="scientific">Bacteroides stercoris</name>
    <dbReference type="NCBI Taxonomy" id="46506"/>
    <lineage>
        <taxon>Bacteria</taxon>
        <taxon>Pseudomonadati</taxon>
        <taxon>Bacteroidota</taxon>
        <taxon>Bacteroidia</taxon>
        <taxon>Bacteroidales</taxon>
        <taxon>Bacteroidaceae</taxon>
        <taxon>Bacteroides</taxon>
    </lineage>
</organism>
<dbReference type="InterPro" id="IPR013783">
    <property type="entry name" value="Ig-like_fold"/>
</dbReference>
<accession>A0A414PUE6</accession>
<keyword evidence="1" id="KW-0732">Signal</keyword>
<dbReference type="AlphaFoldDB" id="A0A414PUE6"/>
<evidence type="ECO:0000313" key="3">
    <source>
        <dbReference type="Proteomes" id="UP000283762"/>
    </source>
</evidence>
<dbReference type="PROSITE" id="PS51257">
    <property type="entry name" value="PROKAR_LIPOPROTEIN"/>
    <property type="match status" value="1"/>
</dbReference>
<feature type="signal peptide" evidence="1">
    <location>
        <begin position="1"/>
        <end position="27"/>
    </location>
</feature>
<protein>
    <submittedName>
        <fullName evidence="2">DUF5003 domain-containing protein</fullName>
    </submittedName>
</protein>
<comment type="caution">
    <text evidence="2">The sequence shown here is derived from an EMBL/GenBank/DDBJ whole genome shotgun (WGS) entry which is preliminary data.</text>
</comment>